<keyword evidence="2" id="KW-1185">Reference proteome</keyword>
<organism evidence="1 2">
    <name type="scientific">Kipferlia bialata</name>
    <dbReference type="NCBI Taxonomy" id="797122"/>
    <lineage>
        <taxon>Eukaryota</taxon>
        <taxon>Metamonada</taxon>
        <taxon>Carpediemonas-like organisms</taxon>
        <taxon>Kipferlia</taxon>
    </lineage>
</organism>
<evidence type="ECO:0000313" key="2">
    <source>
        <dbReference type="Proteomes" id="UP000265618"/>
    </source>
</evidence>
<gene>
    <name evidence="1" type="ORF">KIPB_015198</name>
</gene>
<evidence type="ECO:0000313" key="1">
    <source>
        <dbReference type="EMBL" id="GIQ91795.1"/>
    </source>
</evidence>
<dbReference type="Proteomes" id="UP000265618">
    <property type="component" value="Unassembled WGS sequence"/>
</dbReference>
<feature type="non-terminal residue" evidence="1">
    <location>
        <position position="1"/>
    </location>
</feature>
<dbReference type="EMBL" id="BDIP01008340">
    <property type="protein sequence ID" value="GIQ91795.1"/>
    <property type="molecule type" value="Genomic_DNA"/>
</dbReference>
<name>A0A9K3DCK6_9EUKA</name>
<proteinExistence type="predicted"/>
<accession>A0A9K3DCK6</accession>
<reference evidence="1 2" key="1">
    <citation type="journal article" date="2018" name="PLoS ONE">
        <title>The draft genome of Kipferlia bialata reveals reductive genome evolution in fornicate parasites.</title>
        <authorList>
            <person name="Tanifuji G."/>
            <person name="Takabayashi S."/>
            <person name="Kume K."/>
            <person name="Takagi M."/>
            <person name="Nakayama T."/>
            <person name="Kamikawa R."/>
            <person name="Inagaki Y."/>
            <person name="Hashimoto T."/>
        </authorList>
    </citation>
    <scope>NUCLEOTIDE SEQUENCE [LARGE SCALE GENOMIC DNA]</scope>
    <source>
        <strain evidence="1">NY0173</strain>
    </source>
</reference>
<dbReference type="AlphaFoldDB" id="A0A9K3DCK6"/>
<comment type="caution">
    <text evidence="1">The sequence shown here is derived from an EMBL/GenBank/DDBJ whole genome shotgun (WGS) entry which is preliminary data.</text>
</comment>
<feature type="non-terminal residue" evidence="1">
    <location>
        <position position="80"/>
    </location>
</feature>
<sequence>YTLISVQIDYVKVRDENPCVALLNKGRSVGVEASGYIGFALNRRTIMEWRLYGCQIKAMAGAVVSNTHFRDCDMKAADLE</sequence>
<protein>
    <submittedName>
        <fullName evidence="1">Uncharacterized protein</fullName>
    </submittedName>
</protein>